<accession>K6GNU1</accession>
<dbReference type="CDD" id="cd00009">
    <property type="entry name" value="AAA"/>
    <property type="match status" value="1"/>
</dbReference>
<keyword evidence="2" id="KW-0067">ATP-binding</keyword>
<dbReference type="SMART" id="SM00382">
    <property type="entry name" value="AAA"/>
    <property type="match status" value="1"/>
</dbReference>
<dbReference type="AlphaFoldDB" id="K6GNU1"/>
<dbReference type="InterPro" id="IPR002078">
    <property type="entry name" value="Sigma_54_int"/>
</dbReference>
<dbReference type="InterPro" id="IPR027417">
    <property type="entry name" value="P-loop_NTPase"/>
</dbReference>
<dbReference type="InterPro" id="IPR025662">
    <property type="entry name" value="Sigma_54_int_dom_ATP-bd_1"/>
</dbReference>
<evidence type="ECO:0000256" key="4">
    <source>
        <dbReference type="ARBA" id="ARBA00023125"/>
    </source>
</evidence>
<sequence>MLQPPLTLTPEMSARLTRFAVLVSDAAYEAAAEELAACRKLCDKLPGRPKAAADLIEGMDRMLGYVRDREQLLEDAVDRLDNSHEELSRIGRQLKIENAALKSQLRQNFSPARVIGASPRMARVLQLAQRVAETTVNVLITGETGTGKEMVAKVVHYSGRRRHGPFMAVNCTAVPDTLFESEFFGIEKGVATGVEKRRGIIEGASGGTLFLDEIGDMSEASQAKILRVLELGEVTPVGGRGPVSVDLRLVSATNRDLRQDIETGRFRRDLYYRIKVVHLELPPLRERADDIPLLAENFLATFARNMGRGKLVFSKRAREALMEYAWPGNIRELENEVERAVALAYTETIHVEDLSRDVRNAKASRPQPAAETFRPAAEVGRLRILEREAIEACLTECSGNRTQAARKLGISRESLRRKLKLLYPAAGGEAAQDGDDLDAGQGAVVLRPGSFRDD</sequence>
<name>K6GNU1_9BACT</name>
<evidence type="ECO:0000256" key="3">
    <source>
        <dbReference type="ARBA" id="ARBA00023015"/>
    </source>
</evidence>
<feature type="domain" description="Sigma-54 factor interaction" evidence="6">
    <location>
        <begin position="114"/>
        <end position="342"/>
    </location>
</feature>
<dbReference type="InterPro" id="IPR002197">
    <property type="entry name" value="HTH_Fis"/>
</dbReference>
<dbReference type="GO" id="GO:0043565">
    <property type="term" value="F:sequence-specific DNA binding"/>
    <property type="evidence" value="ECO:0007669"/>
    <property type="project" value="InterPro"/>
</dbReference>
<dbReference type="GO" id="GO:0005524">
    <property type="term" value="F:ATP binding"/>
    <property type="evidence" value="ECO:0007669"/>
    <property type="project" value="UniProtKB-KW"/>
</dbReference>
<comment type="caution">
    <text evidence="7">The sequence shown here is derived from an EMBL/GenBank/DDBJ whole genome shotgun (WGS) entry which is preliminary data.</text>
</comment>
<dbReference type="GO" id="GO:0006355">
    <property type="term" value="P:regulation of DNA-templated transcription"/>
    <property type="evidence" value="ECO:0007669"/>
    <property type="project" value="InterPro"/>
</dbReference>
<dbReference type="Pfam" id="PF25601">
    <property type="entry name" value="AAA_lid_14"/>
    <property type="match status" value="1"/>
</dbReference>
<dbReference type="Gene3D" id="3.40.50.300">
    <property type="entry name" value="P-loop containing nucleotide triphosphate hydrolases"/>
    <property type="match status" value="1"/>
</dbReference>
<keyword evidence="3" id="KW-0805">Transcription regulation</keyword>
<dbReference type="InterPro" id="IPR058031">
    <property type="entry name" value="AAA_lid_NorR"/>
</dbReference>
<evidence type="ECO:0000256" key="5">
    <source>
        <dbReference type="ARBA" id="ARBA00023163"/>
    </source>
</evidence>
<dbReference type="Pfam" id="PF00158">
    <property type="entry name" value="Sigma54_activat"/>
    <property type="match status" value="1"/>
</dbReference>
<dbReference type="PROSITE" id="PS00676">
    <property type="entry name" value="SIGMA54_INTERACT_2"/>
    <property type="match status" value="1"/>
</dbReference>
<dbReference type="PRINTS" id="PR01590">
    <property type="entry name" value="HTHFIS"/>
</dbReference>
<keyword evidence="5" id="KW-0804">Transcription</keyword>
<dbReference type="Gene3D" id="1.10.10.60">
    <property type="entry name" value="Homeodomain-like"/>
    <property type="match status" value="1"/>
</dbReference>
<evidence type="ECO:0000256" key="2">
    <source>
        <dbReference type="ARBA" id="ARBA00022840"/>
    </source>
</evidence>
<evidence type="ECO:0000313" key="7">
    <source>
        <dbReference type="EMBL" id="EKO38656.1"/>
    </source>
</evidence>
<dbReference type="PANTHER" id="PTHR32071">
    <property type="entry name" value="TRANSCRIPTIONAL REGULATORY PROTEIN"/>
    <property type="match status" value="1"/>
</dbReference>
<dbReference type="InterPro" id="IPR025944">
    <property type="entry name" value="Sigma_54_int_dom_CS"/>
</dbReference>
<dbReference type="EMBL" id="ALAO01000226">
    <property type="protein sequence ID" value="EKO38656.1"/>
    <property type="molecule type" value="Genomic_DNA"/>
</dbReference>
<dbReference type="Gene3D" id="1.10.8.60">
    <property type="match status" value="1"/>
</dbReference>
<dbReference type="InterPro" id="IPR003593">
    <property type="entry name" value="AAA+_ATPase"/>
</dbReference>
<dbReference type="SUPFAM" id="SSF52540">
    <property type="entry name" value="P-loop containing nucleoside triphosphate hydrolases"/>
    <property type="match status" value="1"/>
</dbReference>
<dbReference type="SUPFAM" id="SSF46689">
    <property type="entry name" value="Homeodomain-like"/>
    <property type="match status" value="1"/>
</dbReference>
<dbReference type="Pfam" id="PF02954">
    <property type="entry name" value="HTH_8"/>
    <property type="match status" value="1"/>
</dbReference>
<dbReference type="Proteomes" id="UP000006272">
    <property type="component" value="Unassembled WGS sequence"/>
</dbReference>
<keyword evidence="1" id="KW-0547">Nucleotide-binding</keyword>
<organism evidence="7 8">
    <name type="scientific">Solidesulfovibrio magneticus str. Maddingley MBC34</name>
    <dbReference type="NCBI Taxonomy" id="1206767"/>
    <lineage>
        <taxon>Bacteria</taxon>
        <taxon>Pseudomonadati</taxon>
        <taxon>Thermodesulfobacteriota</taxon>
        <taxon>Desulfovibrionia</taxon>
        <taxon>Desulfovibrionales</taxon>
        <taxon>Desulfovibrionaceae</taxon>
        <taxon>Solidesulfovibrio</taxon>
    </lineage>
</organism>
<gene>
    <name evidence="7" type="ORF">B193_2664</name>
</gene>
<reference evidence="7 8" key="1">
    <citation type="submission" date="2012-07" db="EMBL/GenBank/DDBJ databases">
        <title>Draft genome sequence of Desulfovibrio magneticus str. Maddingley MBC34 obtained from a metagenomic sequence of a methanogenic enrichment isolated from coal-seam formation water in Victoria, Australia.</title>
        <authorList>
            <person name="Greenfield P."/>
            <person name="Hendry P."/>
            <person name="Li D."/>
            <person name="Rosewarne C.P."/>
            <person name="Tran-Dinh N."/>
            <person name="Elbourne L.D.H."/>
            <person name="Paulsen I.T."/>
            <person name="Midgley D.J."/>
        </authorList>
    </citation>
    <scope>NUCLEOTIDE SEQUENCE [LARGE SCALE GENOMIC DNA]</scope>
    <source>
        <strain evidence="8">Maddingley MBC34</strain>
    </source>
</reference>
<dbReference type="PROSITE" id="PS00688">
    <property type="entry name" value="SIGMA54_INTERACT_3"/>
    <property type="match status" value="1"/>
</dbReference>
<dbReference type="PROSITE" id="PS50045">
    <property type="entry name" value="SIGMA54_INTERACT_4"/>
    <property type="match status" value="1"/>
</dbReference>
<dbReference type="InterPro" id="IPR009057">
    <property type="entry name" value="Homeodomain-like_sf"/>
</dbReference>
<dbReference type="PROSITE" id="PS00675">
    <property type="entry name" value="SIGMA54_INTERACT_1"/>
    <property type="match status" value="1"/>
</dbReference>
<dbReference type="FunFam" id="3.40.50.300:FF:000006">
    <property type="entry name" value="DNA-binding transcriptional regulator NtrC"/>
    <property type="match status" value="1"/>
</dbReference>
<protein>
    <submittedName>
        <fullName evidence="7">Response regulator (CheY-like receiver, AAA-type ATPase and DNA-binding domain containing protein)</fullName>
    </submittedName>
</protein>
<evidence type="ECO:0000256" key="1">
    <source>
        <dbReference type="ARBA" id="ARBA00022741"/>
    </source>
</evidence>
<proteinExistence type="predicted"/>
<evidence type="ECO:0000259" key="6">
    <source>
        <dbReference type="PROSITE" id="PS50045"/>
    </source>
</evidence>
<evidence type="ECO:0000313" key="8">
    <source>
        <dbReference type="Proteomes" id="UP000006272"/>
    </source>
</evidence>
<dbReference type="PATRIC" id="fig|1206767.3.peg.2612"/>
<dbReference type="InterPro" id="IPR025943">
    <property type="entry name" value="Sigma_54_int_dom_ATP-bd_2"/>
</dbReference>
<keyword evidence="4 7" id="KW-0238">DNA-binding</keyword>